<proteinExistence type="predicted"/>
<dbReference type="PANTHER" id="PTHR38460">
    <property type="entry name" value="TAUTOMERASE YOLI-RELATED"/>
    <property type="match status" value="1"/>
</dbReference>
<keyword evidence="1" id="KW-0413">Isomerase</keyword>
<dbReference type="OrthoDB" id="1686145at2759"/>
<sequence>MDIDPQPSSKTATYFPINPSKTDSGKYPAISSLPGFDAWKDVIRERLQYWTSFAILYHLEYAIGSLRQLECYARMSLDCKTSIPLNAVILLSDSRLKPTRFTDTHSRSLDDTQARFDDLNITEASLNEILANVTLSTQFSRPINLILPYNLYLSIRVLIVGLGLWSLYQNEVAAADGGFLQVMMAIRSDTRMKNLVVKQGLVNPSEVSEELKILKIRFGRTITFTMPLVRIDVFKHRRSAVQLRALADTVQNVMIEKFKAPSKDRYQIITQHEKGDMICEDTNLGFERTDDLVVVQVFQQGRTAKDKQNLFAALAENLSTTCGLAKTDLIVSCVENKPEDWSFGLGQAQFMNGEL</sequence>
<dbReference type="SUPFAM" id="SSF55331">
    <property type="entry name" value="Tautomerase/MIF"/>
    <property type="match status" value="1"/>
</dbReference>
<dbReference type="GO" id="GO:0016853">
    <property type="term" value="F:isomerase activity"/>
    <property type="evidence" value="ECO:0007669"/>
    <property type="project" value="UniProtKB-KW"/>
</dbReference>
<reference evidence="1 2" key="1">
    <citation type="journal article" date="2016" name="Sci. Rep.">
        <title>Draft genome sequencing and secretome analysis of fungal phytopathogen Ascochyta rabiei provides insight into the necrotrophic effector repertoire.</title>
        <authorList>
            <person name="Verma S."/>
            <person name="Gazara R.K."/>
            <person name="Nizam S."/>
            <person name="Parween S."/>
            <person name="Chattopadhyay D."/>
            <person name="Verma P.K."/>
        </authorList>
    </citation>
    <scope>NUCLEOTIDE SEQUENCE [LARGE SCALE GENOMIC DNA]</scope>
    <source>
        <strain evidence="1 2">ArDII</strain>
    </source>
</reference>
<evidence type="ECO:0000313" key="2">
    <source>
        <dbReference type="Proteomes" id="UP000076837"/>
    </source>
</evidence>
<dbReference type="Pfam" id="PF14552">
    <property type="entry name" value="Tautomerase_2"/>
    <property type="match status" value="1"/>
</dbReference>
<comment type="caution">
    <text evidence="1">The sequence shown here is derived from an EMBL/GenBank/DDBJ whole genome shotgun (WGS) entry which is preliminary data.</text>
</comment>
<name>A0A163F0H2_DIDRA</name>
<dbReference type="InterPro" id="IPR014347">
    <property type="entry name" value="Tautomerase/MIF_sf"/>
</dbReference>
<keyword evidence="2" id="KW-1185">Reference proteome</keyword>
<protein>
    <submittedName>
        <fullName evidence="1">Isomerase</fullName>
    </submittedName>
</protein>
<evidence type="ECO:0000313" key="1">
    <source>
        <dbReference type="EMBL" id="KZM24059.1"/>
    </source>
</evidence>
<dbReference type="InterPro" id="IPR037479">
    <property type="entry name" value="Tauto_MSAD"/>
</dbReference>
<organism evidence="1 2">
    <name type="scientific">Didymella rabiei</name>
    <name type="common">Chickpea ascochyta blight fungus</name>
    <name type="synonym">Mycosphaerella rabiei</name>
    <dbReference type="NCBI Taxonomy" id="5454"/>
    <lineage>
        <taxon>Eukaryota</taxon>
        <taxon>Fungi</taxon>
        <taxon>Dikarya</taxon>
        <taxon>Ascomycota</taxon>
        <taxon>Pezizomycotina</taxon>
        <taxon>Dothideomycetes</taxon>
        <taxon>Pleosporomycetidae</taxon>
        <taxon>Pleosporales</taxon>
        <taxon>Pleosporineae</taxon>
        <taxon>Didymellaceae</taxon>
        <taxon>Ascochyta</taxon>
    </lineage>
</organism>
<dbReference type="Gene3D" id="3.30.429.10">
    <property type="entry name" value="Macrophage Migration Inhibitory Factor"/>
    <property type="match status" value="1"/>
</dbReference>
<dbReference type="PANTHER" id="PTHR38460:SF1">
    <property type="entry name" value="TAUTOMERASE YOLI-RELATED"/>
    <property type="match status" value="1"/>
</dbReference>
<dbReference type="AlphaFoldDB" id="A0A163F0H2"/>
<dbReference type="EMBL" id="JYNV01000178">
    <property type="protein sequence ID" value="KZM24059.1"/>
    <property type="molecule type" value="Genomic_DNA"/>
</dbReference>
<gene>
    <name evidence="1" type="ORF">ST47_g4825</name>
</gene>
<accession>A0A163F0H2</accession>
<dbReference type="Proteomes" id="UP000076837">
    <property type="component" value="Unassembled WGS sequence"/>
</dbReference>